<name>A0ABW3WKV7_9FLAO</name>
<evidence type="ECO:0000313" key="1">
    <source>
        <dbReference type="EMBL" id="MFD1292849.1"/>
    </source>
</evidence>
<proteinExistence type="predicted"/>
<dbReference type="RefSeq" id="WP_386807718.1">
    <property type="nucleotide sequence ID" value="NZ_JBHTMV010000003.1"/>
</dbReference>
<organism evidence="1 2">
    <name type="scientific">Lutibacter holmesii</name>
    <dbReference type="NCBI Taxonomy" id="1137985"/>
    <lineage>
        <taxon>Bacteria</taxon>
        <taxon>Pseudomonadati</taxon>
        <taxon>Bacteroidota</taxon>
        <taxon>Flavobacteriia</taxon>
        <taxon>Flavobacteriales</taxon>
        <taxon>Flavobacteriaceae</taxon>
        <taxon>Lutibacter</taxon>
    </lineage>
</organism>
<accession>A0ABW3WKV7</accession>
<keyword evidence="2" id="KW-1185">Reference proteome</keyword>
<reference evidence="2" key="1">
    <citation type="journal article" date="2019" name="Int. J. Syst. Evol. Microbiol.">
        <title>The Global Catalogue of Microorganisms (GCM) 10K type strain sequencing project: providing services to taxonomists for standard genome sequencing and annotation.</title>
        <authorList>
            <consortium name="The Broad Institute Genomics Platform"/>
            <consortium name="The Broad Institute Genome Sequencing Center for Infectious Disease"/>
            <person name="Wu L."/>
            <person name="Ma J."/>
        </authorList>
    </citation>
    <scope>NUCLEOTIDE SEQUENCE [LARGE SCALE GENOMIC DNA]</scope>
    <source>
        <strain evidence="2">CCUG 62221</strain>
    </source>
</reference>
<gene>
    <name evidence="1" type="ORF">ACFQ5N_03280</name>
</gene>
<dbReference type="EMBL" id="JBHTMV010000003">
    <property type="protein sequence ID" value="MFD1292849.1"/>
    <property type="molecule type" value="Genomic_DNA"/>
</dbReference>
<comment type="caution">
    <text evidence="1">The sequence shown here is derived from an EMBL/GenBank/DDBJ whole genome shotgun (WGS) entry which is preliminary data.</text>
</comment>
<dbReference type="Proteomes" id="UP001597241">
    <property type="component" value="Unassembled WGS sequence"/>
</dbReference>
<protein>
    <submittedName>
        <fullName evidence="1">Uncharacterized protein</fullName>
    </submittedName>
</protein>
<sequence length="76" mass="8762">MSALKFTFPSDTKILQDIDSTSCVVKFIGTPSVNQSLDKQVFTRIIRFNNENVTKKVTYIKRGYNWGFQNLEVVKL</sequence>
<evidence type="ECO:0000313" key="2">
    <source>
        <dbReference type="Proteomes" id="UP001597241"/>
    </source>
</evidence>